<dbReference type="RefSeq" id="WP_024956198.1">
    <property type="nucleotide sequence ID" value="NZ_CP008838.1"/>
</dbReference>
<evidence type="ECO:0000313" key="3">
    <source>
        <dbReference type="Proteomes" id="UP001288387"/>
    </source>
</evidence>
<reference evidence="2" key="1">
    <citation type="submission" date="2023-12" db="EMBL/GenBank/DDBJ databases">
        <title>'Antibacterial potential of Stenotrophomonas maltophilia cystic fibrosis isolates' (manuscript under preparation).</title>
        <authorList>
            <person name="Crisan C.V."/>
            <person name="Pettis M."/>
            <person name="Goldberg J.B."/>
        </authorList>
    </citation>
    <scope>NUCLEOTIDE SEQUENCE</scope>
    <source>
        <strain evidence="2">CCV129</strain>
    </source>
</reference>
<accession>A0AAJ3MY43</accession>
<protein>
    <submittedName>
        <fullName evidence="2">Uncharacterized protein</fullName>
    </submittedName>
</protein>
<name>A0AAJ3MY43_STEMA</name>
<dbReference type="EMBL" id="JAXRVB010000007">
    <property type="protein sequence ID" value="MDZ5764609.1"/>
    <property type="molecule type" value="Genomic_DNA"/>
</dbReference>
<organism evidence="2 3">
    <name type="scientific">Stenotrophomonas maltophilia</name>
    <name type="common">Pseudomonas maltophilia</name>
    <name type="synonym">Xanthomonas maltophilia</name>
    <dbReference type="NCBI Taxonomy" id="40324"/>
    <lineage>
        <taxon>Bacteria</taxon>
        <taxon>Pseudomonadati</taxon>
        <taxon>Pseudomonadota</taxon>
        <taxon>Gammaproteobacteria</taxon>
        <taxon>Lysobacterales</taxon>
        <taxon>Lysobacteraceae</taxon>
        <taxon>Stenotrophomonas</taxon>
        <taxon>Stenotrophomonas maltophilia group</taxon>
    </lineage>
</organism>
<evidence type="ECO:0000256" key="1">
    <source>
        <dbReference type="SAM" id="MobiDB-lite"/>
    </source>
</evidence>
<evidence type="ECO:0000313" key="2">
    <source>
        <dbReference type="EMBL" id="MDZ5764609.1"/>
    </source>
</evidence>
<feature type="compositionally biased region" description="Polar residues" evidence="1">
    <location>
        <begin position="9"/>
        <end position="22"/>
    </location>
</feature>
<dbReference type="Proteomes" id="UP001288387">
    <property type="component" value="Unassembled WGS sequence"/>
</dbReference>
<feature type="region of interest" description="Disordered" evidence="1">
    <location>
        <begin position="1"/>
        <end position="22"/>
    </location>
</feature>
<proteinExistence type="predicted"/>
<gene>
    <name evidence="2" type="ORF">U4I38_08990</name>
</gene>
<dbReference type="AlphaFoldDB" id="A0AAJ3MY43"/>
<comment type="caution">
    <text evidence="2">The sequence shown here is derived from an EMBL/GenBank/DDBJ whole genome shotgun (WGS) entry which is preliminary data.</text>
</comment>
<sequence length="68" mass="7247">MMRHKTQRDGWSTATAPNFVSSPSGVEYVPYTEKARKAAELRALVEAHIAAGGDYQQLPSAAAAQVSA</sequence>
<dbReference type="GeneID" id="93831345"/>